<protein>
    <recommendedName>
        <fullName evidence="4">Tyr recombinase domain-containing protein</fullName>
    </recommendedName>
</protein>
<keyword evidence="1" id="KW-0233">DNA recombination</keyword>
<dbReference type="Gene3D" id="1.10.443.10">
    <property type="entry name" value="Intergrase catalytic core"/>
    <property type="match status" value="1"/>
</dbReference>
<accession>A0A4Y1WS72</accession>
<reference evidence="3" key="1">
    <citation type="submission" date="2019-06" db="EMBL/GenBank/DDBJ databases">
        <title>Alistipes onderdonkii subsp. vulgaris subsp. nov., Alistipes dispar sp. nov. and Alistipes communis sp. nov., isolated from human faeces, and creation of Alistipes onderdonkii subsp. onderdonkii subsp. nov.</title>
        <authorList>
            <person name="Sakamoto M."/>
            <person name="Ikeyama N."/>
            <person name="Ogata Y."/>
            <person name="Suda W."/>
            <person name="Iino T."/>
            <person name="Hattori M."/>
            <person name="Ohkuma M."/>
        </authorList>
    </citation>
    <scope>NUCLEOTIDE SEQUENCE [LARGE SCALE GENOMIC DNA]</scope>
    <source>
        <strain evidence="3">5CBH24</strain>
    </source>
</reference>
<dbReference type="AlphaFoldDB" id="A0A4Y1WS72"/>
<dbReference type="RefSeq" id="WP_244611640.1">
    <property type="nucleotide sequence ID" value="NZ_AP019735.1"/>
</dbReference>
<dbReference type="KEGG" id="acou:A5CBH24_12340"/>
<proteinExistence type="predicted"/>
<dbReference type="GeneID" id="78343433"/>
<sequence length="137" mass="15727">MRQETFTILFLMRKGRTKKNGLASIYARITMGSLRQGFYFHCEGKEPPSPSNLKMNANMEGIVTVCDIDKEVTTDYLRHIRHDQHTVARHPSRVTSRMLGHTNVKTLQIYAKVTDNMPAKGFEEMAGIYSEEYSLIQ</sequence>
<keyword evidence="3" id="KW-1185">Reference proteome</keyword>
<gene>
    <name evidence="2" type="ORF">A5CBH24_12340</name>
</gene>
<organism evidence="2 3">
    <name type="scientific">Alistipes communis</name>
    <dbReference type="NCBI Taxonomy" id="2585118"/>
    <lineage>
        <taxon>Bacteria</taxon>
        <taxon>Pseudomonadati</taxon>
        <taxon>Bacteroidota</taxon>
        <taxon>Bacteroidia</taxon>
        <taxon>Bacteroidales</taxon>
        <taxon>Rikenellaceae</taxon>
        <taxon>Alistipes</taxon>
    </lineage>
</organism>
<dbReference type="GO" id="GO:0006310">
    <property type="term" value="P:DNA recombination"/>
    <property type="evidence" value="ECO:0007669"/>
    <property type="project" value="UniProtKB-KW"/>
</dbReference>
<dbReference type="Proteomes" id="UP000318946">
    <property type="component" value="Chromosome"/>
</dbReference>
<dbReference type="InterPro" id="IPR013762">
    <property type="entry name" value="Integrase-like_cat_sf"/>
</dbReference>
<dbReference type="GO" id="GO:0015074">
    <property type="term" value="P:DNA integration"/>
    <property type="evidence" value="ECO:0007669"/>
    <property type="project" value="InterPro"/>
</dbReference>
<dbReference type="GO" id="GO:0003677">
    <property type="term" value="F:DNA binding"/>
    <property type="evidence" value="ECO:0007669"/>
    <property type="project" value="InterPro"/>
</dbReference>
<dbReference type="InterPro" id="IPR011010">
    <property type="entry name" value="DNA_brk_join_enz"/>
</dbReference>
<evidence type="ECO:0000313" key="2">
    <source>
        <dbReference type="EMBL" id="BBL03921.1"/>
    </source>
</evidence>
<dbReference type="SUPFAM" id="SSF56349">
    <property type="entry name" value="DNA breaking-rejoining enzymes"/>
    <property type="match status" value="1"/>
</dbReference>
<name>A0A4Y1WS72_9BACT</name>
<evidence type="ECO:0000256" key="1">
    <source>
        <dbReference type="ARBA" id="ARBA00023172"/>
    </source>
</evidence>
<evidence type="ECO:0000313" key="3">
    <source>
        <dbReference type="Proteomes" id="UP000318946"/>
    </source>
</evidence>
<evidence type="ECO:0008006" key="4">
    <source>
        <dbReference type="Google" id="ProtNLM"/>
    </source>
</evidence>
<dbReference type="EMBL" id="AP019735">
    <property type="protein sequence ID" value="BBL03921.1"/>
    <property type="molecule type" value="Genomic_DNA"/>
</dbReference>